<evidence type="ECO:0000313" key="4">
    <source>
        <dbReference type="Proteomes" id="UP000730481"/>
    </source>
</evidence>
<comment type="caution">
    <text evidence="3">The sequence shown here is derived from an EMBL/GenBank/DDBJ whole genome shotgun (WGS) entry which is preliminary data.</text>
</comment>
<proteinExistence type="predicted"/>
<gene>
    <name evidence="3" type="ORF">FBEOM_886</name>
</gene>
<dbReference type="AlphaFoldDB" id="A0A9P5AUE7"/>
<accession>A0A9P5AUE7</accession>
<dbReference type="GO" id="GO:0016491">
    <property type="term" value="F:oxidoreductase activity"/>
    <property type="evidence" value="ECO:0007669"/>
    <property type="project" value="InterPro"/>
</dbReference>
<evidence type="ECO:0000256" key="1">
    <source>
        <dbReference type="ARBA" id="ARBA00022630"/>
    </source>
</evidence>
<dbReference type="GO" id="GO:0010181">
    <property type="term" value="F:FMN binding"/>
    <property type="evidence" value="ECO:0007669"/>
    <property type="project" value="InterPro"/>
</dbReference>
<dbReference type="OrthoDB" id="276546at2759"/>
<dbReference type="Proteomes" id="UP000730481">
    <property type="component" value="Unassembled WGS sequence"/>
</dbReference>
<evidence type="ECO:0000313" key="3">
    <source>
        <dbReference type="EMBL" id="KAF4345180.1"/>
    </source>
</evidence>
<dbReference type="InterPro" id="IPR013785">
    <property type="entry name" value="Aldolase_TIM"/>
</dbReference>
<protein>
    <submittedName>
        <fullName evidence="3">NADPH2 dehydrogenase</fullName>
    </submittedName>
</protein>
<dbReference type="InterPro" id="IPR045247">
    <property type="entry name" value="Oye-like"/>
</dbReference>
<feature type="domain" description="NADH:flavin oxidoreductase/NADH oxidase N-terminal" evidence="2">
    <location>
        <begin position="7"/>
        <end position="359"/>
    </location>
</feature>
<keyword evidence="4" id="KW-1185">Reference proteome</keyword>
<reference evidence="3" key="1">
    <citation type="journal article" date="2017" name="Mycologia">
        <title>Fusarium algeriense, sp. nov., a novel toxigenic crown rot pathogen of durum wheat from Algeria is nested in the Fusarium burgessii species complex.</title>
        <authorList>
            <person name="Laraba I."/>
            <person name="Keddad A."/>
            <person name="Boureghda H."/>
            <person name="Abdallah N."/>
            <person name="Vaughan M.M."/>
            <person name="Proctor R.H."/>
            <person name="Busman M."/>
            <person name="O'Donnell K."/>
        </authorList>
    </citation>
    <scope>NUCLEOTIDE SEQUENCE</scope>
    <source>
        <strain evidence="3">NRRL 25174</strain>
    </source>
</reference>
<dbReference type="PANTHER" id="PTHR22893:SF91">
    <property type="entry name" value="NADPH DEHYDROGENASE 2-RELATED"/>
    <property type="match status" value="1"/>
</dbReference>
<dbReference type="Gene3D" id="3.20.20.70">
    <property type="entry name" value="Aldolase class I"/>
    <property type="match status" value="1"/>
</dbReference>
<sequence length="390" mass="42916">MSSQTSKLFKPITVGAFDLQHRIVLAPLTRGRADINGVPASYAADYYSQRATRMPPSTTDWILSNHLSPAGGLLITEGTFVSHAASGRPFSPGIYSKEQIEAWKHVTDAVHAKGALILCQLWALGRIAEPHLVPTVLSPGSQPFFEDDDAERKIPDNFAMMTEKDIDDFVEYYRQAALNAVEAGFDGVEIHGANGYLIDQFLQSTSNDRADQYGGTVQNRIRFPLRVVNAVSSAIGPERVGVRMSPFTRFQGMRETEPLSLFVPWAQAIVDAQPRIAYLHAIEPRADGSMDTPEHLRKAEDTLAPIRDVAASAGVRFIVAGGYTPEKALQHATETDDLVAFGRHFIPNPDLPARIKNGWSLTKYDRSVFYEANEVGYSDYAVYNAETTAA</sequence>
<organism evidence="3 4">
    <name type="scientific">Fusarium beomiforme</name>
    <dbReference type="NCBI Taxonomy" id="44412"/>
    <lineage>
        <taxon>Eukaryota</taxon>
        <taxon>Fungi</taxon>
        <taxon>Dikarya</taxon>
        <taxon>Ascomycota</taxon>
        <taxon>Pezizomycotina</taxon>
        <taxon>Sordariomycetes</taxon>
        <taxon>Hypocreomycetidae</taxon>
        <taxon>Hypocreales</taxon>
        <taxon>Nectriaceae</taxon>
        <taxon>Fusarium</taxon>
        <taxon>Fusarium burgessii species complex</taxon>
    </lineage>
</organism>
<reference evidence="3" key="2">
    <citation type="submission" date="2020-02" db="EMBL/GenBank/DDBJ databases">
        <title>Identification and distribution of gene clusters putatively required for synthesis of sphingolipid metabolism inhibitors in phylogenetically diverse species of the filamentous fungus Fusarium.</title>
        <authorList>
            <person name="Kim H.-S."/>
            <person name="Busman M."/>
            <person name="Brown D.W."/>
            <person name="Divon H."/>
            <person name="Uhlig S."/>
            <person name="Proctor R.H."/>
        </authorList>
    </citation>
    <scope>NUCLEOTIDE SEQUENCE</scope>
    <source>
        <strain evidence="3">NRRL 25174</strain>
    </source>
</reference>
<keyword evidence="1" id="KW-0285">Flavoprotein</keyword>
<dbReference type="PANTHER" id="PTHR22893">
    <property type="entry name" value="NADH OXIDOREDUCTASE-RELATED"/>
    <property type="match status" value="1"/>
</dbReference>
<dbReference type="CDD" id="cd02933">
    <property type="entry name" value="OYE_like_FMN"/>
    <property type="match status" value="1"/>
</dbReference>
<dbReference type="InterPro" id="IPR001155">
    <property type="entry name" value="OxRdtase_FMN_N"/>
</dbReference>
<dbReference type="Pfam" id="PF00724">
    <property type="entry name" value="Oxidored_FMN"/>
    <property type="match status" value="1"/>
</dbReference>
<name>A0A9P5AUE7_9HYPO</name>
<dbReference type="EMBL" id="PVQB02000033">
    <property type="protein sequence ID" value="KAF4345180.1"/>
    <property type="molecule type" value="Genomic_DNA"/>
</dbReference>
<dbReference type="SUPFAM" id="SSF51395">
    <property type="entry name" value="FMN-linked oxidoreductases"/>
    <property type="match status" value="1"/>
</dbReference>
<evidence type="ECO:0000259" key="2">
    <source>
        <dbReference type="Pfam" id="PF00724"/>
    </source>
</evidence>